<organism evidence="2">
    <name type="scientific">Wuchereria bancrofti</name>
    <dbReference type="NCBI Taxonomy" id="6293"/>
    <lineage>
        <taxon>Eukaryota</taxon>
        <taxon>Metazoa</taxon>
        <taxon>Ecdysozoa</taxon>
        <taxon>Nematoda</taxon>
        <taxon>Chromadorea</taxon>
        <taxon>Rhabditida</taxon>
        <taxon>Spirurina</taxon>
        <taxon>Spiruromorpha</taxon>
        <taxon>Filarioidea</taxon>
        <taxon>Onchocercidae</taxon>
        <taxon>Wuchereria</taxon>
    </lineage>
</organism>
<protein>
    <submittedName>
        <fullName evidence="2">Uncharacterized protein</fullName>
    </submittedName>
</protein>
<sequence length="98" mass="10857">GPQTFRPNASPLLAVGLRLLLPLKSPFYVIIANSIAMDMNMQIRNKYRKVPTNNRSGEVFVLLSKKAALNTVLSDYFPLRHTEAATSRPSASIPQAFL</sequence>
<feature type="transmembrane region" description="Helical" evidence="1">
    <location>
        <begin position="12"/>
        <end position="36"/>
    </location>
</feature>
<dbReference type="AlphaFoldDB" id="A0A1I8E8K8"/>
<name>A0A1I8E8K8_WUCBA</name>
<evidence type="ECO:0000313" key="2">
    <source>
        <dbReference type="WBParaSite" id="maker-PairedContig_1014-snap-gene-0.9-mRNA-1"/>
    </source>
</evidence>
<accession>A0A1I8E8K8</accession>
<keyword evidence="1" id="KW-0472">Membrane</keyword>
<reference evidence="2" key="1">
    <citation type="submission" date="2016-11" db="UniProtKB">
        <authorList>
            <consortium name="WormBaseParasite"/>
        </authorList>
    </citation>
    <scope>IDENTIFICATION</scope>
    <source>
        <strain evidence="2">pt0022</strain>
    </source>
</reference>
<dbReference type="WBParaSite" id="maker-PairedContig_1014-snap-gene-0.9-mRNA-1">
    <property type="protein sequence ID" value="maker-PairedContig_1014-snap-gene-0.9-mRNA-1"/>
    <property type="gene ID" value="maker-PairedContig_1014-snap-gene-0.9"/>
</dbReference>
<evidence type="ECO:0000256" key="1">
    <source>
        <dbReference type="SAM" id="Phobius"/>
    </source>
</evidence>
<keyword evidence="1" id="KW-1133">Transmembrane helix</keyword>
<keyword evidence="1" id="KW-0812">Transmembrane</keyword>
<proteinExistence type="predicted"/>